<dbReference type="PANTHER" id="PTHR43757:SF2">
    <property type="entry name" value="AMINOMETHYLTRANSFERASE, MITOCHONDRIAL"/>
    <property type="match status" value="1"/>
</dbReference>
<comment type="similarity">
    <text evidence="1 7">Belongs to the GcvT family.</text>
</comment>
<feature type="domain" description="Aminomethyltransferase C-terminal" evidence="10">
    <location>
        <begin position="292"/>
        <end position="382"/>
    </location>
</feature>
<evidence type="ECO:0000313" key="11">
    <source>
        <dbReference type="EMBL" id="RAQ96523.1"/>
    </source>
</evidence>
<dbReference type="GO" id="GO:0004047">
    <property type="term" value="F:aminomethyltransferase activity"/>
    <property type="evidence" value="ECO:0007669"/>
    <property type="project" value="UniProtKB-UniRule"/>
</dbReference>
<dbReference type="InterPro" id="IPR027266">
    <property type="entry name" value="TrmE/GcvT-like"/>
</dbReference>
<evidence type="ECO:0000256" key="8">
    <source>
        <dbReference type="PIRSR" id="PIRSR006487-1"/>
    </source>
</evidence>
<evidence type="ECO:0000256" key="3">
    <source>
        <dbReference type="ARBA" id="ARBA00022576"/>
    </source>
</evidence>
<evidence type="ECO:0000256" key="6">
    <source>
        <dbReference type="ARBA" id="ARBA00047665"/>
    </source>
</evidence>
<dbReference type="Pfam" id="PF08669">
    <property type="entry name" value="GCV_T_C"/>
    <property type="match status" value="1"/>
</dbReference>
<evidence type="ECO:0000259" key="10">
    <source>
        <dbReference type="Pfam" id="PF08669"/>
    </source>
</evidence>
<organism evidence="11 12">
    <name type="scientific">Thermogemmatispora tikiterensis</name>
    <dbReference type="NCBI Taxonomy" id="1825093"/>
    <lineage>
        <taxon>Bacteria</taxon>
        <taxon>Bacillati</taxon>
        <taxon>Chloroflexota</taxon>
        <taxon>Ktedonobacteria</taxon>
        <taxon>Thermogemmatisporales</taxon>
        <taxon>Thermogemmatisporaceae</taxon>
        <taxon>Thermogemmatispora</taxon>
    </lineage>
</organism>
<dbReference type="GO" id="GO:0019464">
    <property type="term" value="P:glycine decarboxylation via glycine cleavage system"/>
    <property type="evidence" value="ECO:0007669"/>
    <property type="project" value="UniProtKB-UniRule"/>
</dbReference>
<dbReference type="Gene3D" id="4.10.1250.10">
    <property type="entry name" value="Aminomethyltransferase fragment"/>
    <property type="match status" value="1"/>
</dbReference>
<feature type="binding site" evidence="8">
    <location>
        <position position="206"/>
    </location>
    <ligand>
        <name>substrate</name>
    </ligand>
</feature>
<dbReference type="RefSeq" id="WP_112430164.1">
    <property type="nucleotide sequence ID" value="NZ_MCIF01000002.1"/>
</dbReference>
<protein>
    <recommendedName>
        <fullName evidence="2 7">Aminomethyltransferase</fullName>
        <ecNumber evidence="2 7">2.1.2.10</ecNumber>
    </recommendedName>
    <alternativeName>
        <fullName evidence="5 7">Glycine cleavage system T protein</fullName>
    </alternativeName>
</protein>
<dbReference type="GO" id="GO:0005829">
    <property type="term" value="C:cytosol"/>
    <property type="evidence" value="ECO:0007669"/>
    <property type="project" value="TreeGrafter"/>
</dbReference>
<dbReference type="Proteomes" id="UP000248706">
    <property type="component" value="Unassembled WGS sequence"/>
</dbReference>
<comment type="subunit">
    <text evidence="7">The glycine cleavage system is composed of four proteins: P, T, L and H.</text>
</comment>
<keyword evidence="4 7" id="KW-0808">Transferase</keyword>
<dbReference type="EC" id="2.1.2.10" evidence="2 7"/>
<evidence type="ECO:0000313" key="12">
    <source>
        <dbReference type="Proteomes" id="UP000248706"/>
    </source>
</evidence>
<dbReference type="Gene3D" id="3.30.1360.120">
    <property type="entry name" value="Probable tRNA modification gtpase trme, domain 1"/>
    <property type="match status" value="1"/>
</dbReference>
<keyword evidence="3 7" id="KW-0032">Aminotransferase</keyword>
<comment type="catalytic activity">
    <reaction evidence="6 7">
        <text>N(6)-[(R)-S(8)-aminomethyldihydrolipoyl]-L-lysyl-[protein] + (6S)-5,6,7,8-tetrahydrofolate = N(6)-[(R)-dihydrolipoyl]-L-lysyl-[protein] + (6R)-5,10-methylene-5,6,7,8-tetrahydrofolate + NH4(+)</text>
        <dbReference type="Rhea" id="RHEA:16945"/>
        <dbReference type="Rhea" id="RHEA-COMP:10475"/>
        <dbReference type="Rhea" id="RHEA-COMP:10492"/>
        <dbReference type="ChEBI" id="CHEBI:15636"/>
        <dbReference type="ChEBI" id="CHEBI:28938"/>
        <dbReference type="ChEBI" id="CHEBI:57453"/>
        <dbReference type="ChEBI" id="CHEBI:83100"/>
        <dbReference type="ChEBI" id="CHEBI:83143"/>
        <dbReference type="EC" id="2.1.2.10"/>
    </reaction>
</comment>
<dbReference type="Pfam" id="PF01571">
    <property type="entry name" value="GCV_T"/>
    <property type="match status" value="1"/>
</dbReference>
<dbReference type="SUPFAM" id="SSF101790">
    <property type="entry name" value="Aminomethyltransferase beta-barrel domain"/>
    <property type="match status" value="1"/>
</dbReference>
<dbReference type="InterPro" id="IPR022903">
    <property type="entry name" value="GcvT_bac"/>
</dbReference>
<dbReference type="PIRSF" id="PIRSF006487">
    <property type="entry name" value="GcvT"/>
    <property type="match status" value="1"/>
</dbReference>
<dbReference type="InterPro" id="IPR006223">
    <property type="entry name" value="GcvT"/>
</dbReference>
<comment type="function">
    <text evidence="7">The glycine cleavage system catalyzes the degradation of glycine.</text>
</comment>
<dbReference type="HAMAP" id="MF_00259">
    <property type="entry name" value="GcvT"/>
    <property type="match status" value="1"/>
</dbReference>
<dbReference type="PANTHER" id="PTHR43757">
    <property type="entry name" value="AMINOMETHYLTRANSFERASE"/>
    <property type="match status" value="1"/>
</dbReference>
<dbReference type="EMBL" id="MCIF01000002">
    <property type="protein sequence ID" value="RAQ96523.1"/>
    <property type="molecule type" value="Genomic_DNA"/>
</dbReference>
<dbReference type="Gene3D" id="3.30.70.1400">
    <property type="entry name" value="Aminomethyltransferase beta-barrel domains"/>
    <property type="match status" value="1"/>
</dbReference>
<evidence type="ECO:0000256" key="2">
    <source>
        <dbReference type="ARBA" id="ARBA00012616"/>
    </source>
</evidence>
<dbReference type="NCBIfam" id="TIGR00528">
    <property type="entry name" value="gcvT"/>
    <property type="match status" value="1"/>
</dbReference>
<comment type="caution">
    <text evidence="11">The sequence shown here is derived from an EMBL/GenBank/DDBJ whole genome shotgun (WGS) entry which is preliminary data.</text>
</comment>
<sequence length="385" mass="42090">MTAEQAAAAPLKRTPLYEQHQALGARMVEFGGWEMPLQYSSILEEHRAVRTRAGLFDVSHMGEFQVEGPEALPFLQYLVPNDVGRLAINQALYTTLCLPTGGVIDDLLVYRLEAERYMVVVNAANIAKDLAWFQEQAQRFSALQIADRSQATALLALQGPEAQAILQPLASVDLATIRYYRCLPGSVAGLACLISRTGYTGEDGFELYCEAEQAPVLWERLLAAGKERGLVPAGLGARDTLRLEAGYCLYGHELTEQTNPLEAGLAWTVKFEKGDFIGREALLQVREQGPARKLMGLEMVERRVPRGGYTIYDSDTGGESGSSGANGRAIGVVTSGAPSPTLNKSIGMGYVEAARAIPERLVQVEIGDRRLAARLVTLPFYKRRK</sequence>
<reference evidence="11 12" key="1">
    <citation type="submission" date="2016-08" db="EMBL/GenBank/DDBJ databases">
        <title>Analysis of Carbohydrate Active Enzymes in Thermogemmatispora T81 Reveals Carbohydrate Degradation Ability.</title>
        <authorList>
            <person name="Tomazini A."/>
            <person name="Lal S."/>
            <person name="Stott M."/>
            <person name="Henrissat B."/>
            <person name="Polikarpov I."/>
            <person name="Sparling R."/>
            <person name="Levin D.B."/>
        </authorList>
    </citation>
    <scope>NUCLEOTIDE SEQUENCE [LARGE SCALE GENOMIC DNA]</scope>
    <source>
        <strain evidence="11 12">T81</strain>
    </source>
</reference>
<feature type="domain" description="GCVT N-terminal" evidence="9">
    <location>
        <begin position="16"/>
        <end position="273"/>
    </location>
</feature>
<dbReference type="AlphaFoldDB" id="A0A328VLM8"/>
<evidence type="ECO:0000256" key="4">
    <source>
        <dbReference type="ARBA" id="ARBA00022679"/>
    </source>
</evidence>
<dbReference type="InterPro" id="IPR013977">
    <property type="entry name" value="GcvT_C"/>
</dbReference>
<dbReference type="SUPFAM" id="SSF103025">
    <property type="entry name" value="Folate-binding domain"/>
    <property type="match status" value="1"/>
</dbReference>
<evidence type="ECO:0000259" key="9">
    <source>
        <dbReference type="Pfam" id="PF01571"/>
    </source>
</evidence>
<proteinExistence type="inferred from homology"/>
<name>A0A328VLM8_9CHLR</name>
<keyword evidence="12" id="KW-1185">Reference proteome</keyword>
<dbReference type="GO" id="GO:0008483">
    <property type="term" value="F:transaminase activity"/>
    <property type="evidence" value="ECO:0007669"/>
    <property type="project" value="UniProtKB-KW"/>
</dbReference>
<evidence type="ECO:0000256" key="1">
    <source>
        <dbReference type="ARBA" id="ARBA00008609"/>
    </source>
</evidence>
<dbReference type="NCBIfam" id="NF001567">
    <property type="entry name" value="PRK00389.1"/>
    <property type="match status" value="1"/>
</dbReference>
<dbReference type="FunFam" id="4.10.1250.10:FF:000001">
    <property type="entry name" value="Aminomethyltransferase"/>
    <property type="match status" value="1"/>
</dbReference>
<dbReference type="Gene3D" id="2.40.30.110">
    <property type="entry name" value="Aminomethyltransferase beta-barrel domains"/>
    <property type="match status" value="1"/>
</dbReference>
<gene>
    <name evidence="7" type="primary">gcvT</name>
    <name evidence="11" type="ORF">A4R35_13335</name>
</gene>
<dbReference type="InterPro" id="IPR006222">
    <property type="entry name" value="GCVT_N"/>
</dbReference>
<dbReference type="GO" id="GO:0005960">
    <property type="term" value="C:glycine cleavage complex"/>
    <property type="evidence" value="ECO:0007669"/>
    <property type="project" value="InterPro"/>
</dbReference>
<dbReference type="OrthoDB" id="9774591at2"/>
<dbReference type="InterPro" id="IPR029043">
    <property type="entry name" value="GcvT/YgfZ_C"/>
</dbReference>
<accession>A0A328VLM8</accession>
<evidence type="ECO:0000256" key="5">
    <source>
        <dbReference type="ARBA" id="ARBA00031395"/>
    </source>
</evidence>
<evidence type="ECO:0000256" key="7">
    <source>
        <dbReference type="HAMAP-Rule" id="MF_00259"/>
    </source>
</evidence>
<dbReference type="InterPro" id="IPR028896">
    <property type="entry name" value="GcvT/YgfZ/DmdA"/>
</dbReference>
<dbReference type="FunFam" id="3.30.70.1400:FF:000001">
    <property type="entry name" value="Aminomethyltransferase"/>
    <property type="match status" value="1"/>
</dbReference>